<feature type="domain" description="Alpha/beta hydrolase" evidence="1">
    <location>
        <begin position="3"/>
        <end position="349"/>
    </location>
</feature>
<reference evidence="3" key="1">
    <citation type="journal article" date="2019" name="Int. J. Syst. Evol. Microbiol.">
        <title>The Global Catalogue of Microorganisms (GCM) 10K type strain sequencing project: providing services to taxonomists for standard genome sequencing and annotation.</title>
        <authorList>
            <consortium name="The Broad Institute Genomics Platform"/>
            <consortium name="The Broad Institute Genome Sequencing Center for Infectious Disease"/>
            <person name="Wu L."/>
            <person name="Ma J."/>
        </authorList>
    </citation>
    <scope>NUCLEOTIDE SEQUENCE [LARGE SCALE GENOMIC DNA]</scope>
    <source>
        <strain evidence="3">JCM 30742</strain>
    </source>
</reference>
<gene>
    <name evidence="2" type="ORF">GCM10023081_01010</name>
</gene>
<evidence type="ECO:0000313" key="2">
    <source>
        <dbReference type="EMBL" id="GAA3666029.1"/>
    </source>
</evidence>
<evidence type="ECO:0000259" key="1">
    <source>
        <dbReference type="Pfam" id="PF20091"/>
    </source>
</evidence>
<dbReference type="InterPro" id="IPR045394">
    <property type="entry name" value="Abhydrolase_dom"/>
</dbReference>
<dbReference type="EMBL" id="BAABEO010000001">
    <property type="protein sequence ID" value="GAA3666029.1"/>
    <property type="molecule type" value="Genomic_DNA"/>
</dbReference>
<organism evidence="2 3">
    <name type="scientific">Arthrobacter ginkgonis</name>
    <dbReference type="NCBI Taxonomy" id="1630594"/>
    <lineage>
        <taxon>Bacteria</taxon>
        <taxon>Bacillati</taxon>
        <taxon>Actinomycetota</taxon>
        <taxon>Actinomycetes</taxon>
        <taxon>Micrococcales</taxon>
        <taxon>Micrococcaceae</taxon>
        <taxon>Arthrobacter</taxon>
    </lineage>
</organism>
<comment type="caution">
    <text evidence="2">The sequence shown here is derived from an EMBL/GenBank/DDBJ whole genome shotgun (WGS) entry which is preliminary data.</text>
</comment>
<proteinExistence type="predicted"/>
<protein>
    <recommendedName>
        <fullName evidence="1">Alpha/beta hydrolase domain-containing protein</fullName>
    </recommendedName>
</protein>
<dbReference type="Pfam" id="PF20091">
    <property type="entry name" value="Abhydrolase_10"/>
    <property type="match status" value="1"/>
</dbReference>
<name>A0ABP7BRP6_9MICC</name>
<keyword evidence="3" id="KW-1185">Reference proteome</keyword>
<sequence>MCVVEPMHFGGGRSFWGHAHEQLVRAGHAWVEVACQTHPALTYLVPSDPERYGWVSLPGRTTGLKSQIGPGIDTRAASDAFSSEWWATSPLLFGILDAAVDAVGRGRLENVSPSTVILAGASQSGGVVRRYAEKVARGELPRRVDGFLPLHSGGQPLPAELSVPTYELLAEAEIESVRSAAGLPGQGRDLLHRDCASPFYRFIEVAGMAHNDARYAVPDQDPPARSRWSSFPHTHVVHAALEGLIRWIRGGEPPLDCAPLEAAPDGSLARDDFGHPRGGLQVPAVEQPTARIHAISSGKYWNRGHEFPLPADELLARYGSAQGYLDEAERTLKELVGRGHYLEADARRWLGEAREDAGTWTTSTGN</sequence>
<evidence type="ECO:0000313" key="3">
    <source>
        <dbReference type="Proteomes" id="UP001500752"/>
    </source>
</evidence>
<dbReference type="Proteomes" id="UP001500752">
    <property type="component" value="Unassembled WGS sequence"/>
</dbReference>
<accession>A0ABP7BRP6</accession>